<keyword evidence="1" id="KW-0805">Transcription regulation</keyword>
<dbReference type="SUPFAM" id="SSF46785">
    <property type="entry name" value="Winged helix' DNA-binding domain"/>
    <property type="match status" value="1"/>
</dbReference>
<dbReference type="Gene3D" id="1.10.10.10">
    <property type="entry name" value="Winged helix-like DNA-binding domain superfamily/Winged helix DNA-binding domain"/>
    <property type="match status" value="2"/>
</dbReference>
<dbReference type="InterPro" id="IPR036388">
    <property type="entry name" value="WH-like_DNA-bd_sf"/>
</dbReference>
<dbReference type="SMART" id="SM00344">
    <property type="entry name" value="HTH_ASNC"/>
    <property type="match status" value="2"/>
</dbReference>
<dbReference type="PANTHER" id="PTHR30154:SF34">
    <property type="entry name" value="TRANSCRIPTIONAL REGULATOR AZLB"/>
    <property type="match status" value="1"/>
</dbReference>
<evidence type="ECO:0000256" key="2">
    <source>
        <dbReference type="ARBA" id="ARBA00023125"/>
    </source>
</evidence>
<dbReference type="PANTHER" id="PTHR30154">
    <property type="entry name" value="LEUCINE-RESPONSIVE REGULATORY PROTEIN"/>
    <property type="match status" value="1"/>
</dbReference>
<gene>
    <name evidence="5" type="ORF">U2F25_30095</name>
</gene>
<evidence type="ECO:0000256" key="1">
    <source>
        <dbReference type="ARBA" id="ARBA00023015"/>
    </source>
</evidence>
<evidence type="ECO:0000256" key="3">
    <source>
        <dbReference type="ARBA" id="ARBA00023163"/>
    </source>
</evidence>
<name>A0ABU5JM12_9ACTN</name>
<comment type="caution">
    <text evidence="5">The sequence shown here is derived from an EMBL/GenBank/DDBJ whole genome shotgun (WGS) entry which is preliminary data.</text>
</comment>
<dbReference type="Gene3D" id="3.30.70.920">
    <property type="match status" value="2"/>
</dbReference>
<evidence type="ECO:0000313" key="5">
    <source>
        <dbReference type="EMBL" id="MDZ5493663.1"/>
    </source>
</evidence>
<reference evidence="5 6" key="1">
    <citation type="submission" date="2023-12" db="EMBL/GenBank/DDBJ databases">
        <title>Micromonospora sp. nov., isolated from Atacama Desert.</title>
        <authorList>
            <person name="Carro L."/>
            <person name="Golinska P."/>
            <person name="Klenk H.-P."/>
            <person name="Goodfellow M."/>
        </authorList>
    </citation>
    <scope>NUCLEOTIDE SEQUENCE [LARGE SCALE GENOMIC DNA]</scope>
    <source>
        <strain evidence="5 6">4G53</strain>
    </source>
</reference>
<evidence type="ECO:0000313" key="6">
    <source>
        <dbReference type="Proteomes" id="UP001290101"/>
    </source>
</evidence>
<accession>A0ABU5JM12</accession>
<protein>
    <submittedName>
        <fullName evidence="5">AsnC family transcriptional regulator</fullName>
    </submittedName>
</protein>
<keyword evidence="6" id="KW-1185">Reference proteome</keyword>
<dbReference type="PRINTS" id="PR00033">
    <property type="entry name" value="HTHASNC"/>
</dbReference>
<keyword evidence="3" id="KW-0804">Transcription</keyword>
<dbReference type="InterPro" id="IPR019888">
    <property type="entry name" value="Tscrpt_reg_AsnC-like"/>
</dbReference>
<dbReference type="Pfam" id="PF13404">
    <property type="entry name" value="HTH_AsnC-type"/>
    <property type="match status" value="1"/>
</dbReference>
<dbReference type="SUPFAM" id="SSF54909">
    <property type="entry name" value="Dimeric alpha+beta barrel"/>
    <property type="match status" value="2"/>
</dbReference>
<sequence>MPDSPTVDELDRRIVLALQLNARASWKQIANALGAPESTVTRRGQLLLADHVVAVTGVLDHLRCGLGISIYMRFRARPGRALAVAQAVAALSAPRFVTITIGSFDVAAEVVVKSHRDVMSVVSQLESIDDVVESESMVVIRKFSAFEEWDPGLLGGQATGVLRTGGAVTDYAHRDWVEPEQLTEQEFEIARILAEDGRATYATIAARTGISESTAARRVESLVKRGCLRFRCVFESPVIGFGVEFLLWLIVEPGRIDEVGERLAKHPSTRYVSAATGRHNLILQGVLPHYGDLYQYTTQVVGQLPGLVTADLTLQVQTLKRAWVPIGPDGRPSPKEHR</sequence>
<dbReference type="RefSeq" id="WP_322443239.1">
    <property type="nucleotide sequence ID" value="NZ_JAXOTQ010000050.1"/>
</dbReference>
<proteinExistence type="predicted"/>
<feature type="domain" description="HTH asnC-type" evidence="4">
    <location>
        <begin position="8"/>
        <end position="43"/>
    </location>
</feature>
<dbReference type="InterPro" id="IPR011008">
    <property type="entry name" value="Dimeric_a/b-barrel"/>
</dbReference>
<dbReference type="EMBL" id="JAXOTQ010000050">
    <property type="protein sequence ID" value="MDZ5493663.1"/>
    <property type="molecule type" value="Genomic_DNA"/>
</dbReference>
<keyword evidence="2" id="KW-0238">DNA-binding</keyword>
<organism evidence="5 6">
    <name type="scientific">Micromonospora sicca</name>
    <dbReference type="NCBI Taxonomy" id="2202420"/>
    <lineage>
        <taxon>Bacteria</taxon>
        <taxon>Bacillati</taxon>
        <taxon>Actinomycetota</taxon>
        <taxon>Actinomycetes</taxon>
        <taxon>Micromonosporales</taxon>
        <taxon>Micromonosporaceae</taxon>
        <taxon>Micromonospora</taxon>
    </lineage>
</organism>
<dbReference type="InterPro" id="IPR000485">
    <property type="entry name" value="AsnC-type_HTH_dom"/>
</dbReference>
<dbReference type="Proteomes" id="UP001290101">
    <property type="component" value="Unassembled WGS sequence"/>
</dbReference>
<evidence type="ECO:0000259" key="4">
    <source>
        <dbReference type="Pfam" id="PF13404"/>
    </source>
</evidence>
<dbReference type="Pfam" id="PF13412">
    <property type="entry name" value="HTH_24"/>
    <property type="match status" value="1"/>
</dbReference>
<dbReference type="InterPro" id="IPR036390">
    <property type="entry name" value="WH_DNA-bd_sf"/>
</dbReference>